<evidence type="ECO:0000256" key="1">
    <source>
        <dbReference type="ARBA" id="ARBA00004141"/>
    </source>
</evidence>
<dbReference type="Gene3D" id="3.40.50.300">
    <property type="entry name" value="P-loop containing nucleotide triphosphate hydrolases"/>
    <property type="match status" value="1"/>
</dbReference>
<evidence type="ECO:0000256" key="7">
    <source>
        <dbReference type="SAM" id="Phobius"/>
    </source>
</evidence>
<feature type="compositionally biased region" description="Polar residues" evidence="6">
    <location>
        <begin position="1"/>
        <end position="10"/>
    </location>
</feature>
<dbReference type="EMBL" id="LJSK01000033">
    <property type="protein sequence ID" value="KPI89031.1"/>
    <property type="molecule type" value="Genomic_DNA"/>
</dbReference>
<keyword evidence="3 7" id="KW-0812">Transmembrane</keyword>
<dbReference type="GO" id="GO:0140359">
    <property type="term" value="F:ABC-type transporter activity"/>
    <property type="evidence" value="ECO:0007669"/>
    <property type="project" value="InterPro"/>
</dbReference>
<evidence type="ECO:0000313" key="9">
    <source>
        <dbReference type="EMBL" id="KPI89031.1"/>
    </source>
</evidence>
<feature type="transmembrane region" description="Helical" evidence="7">
    <location>
        <begin position="718"/>
        <end position="751"/>
    </location>
</feature>
<dbReference type="GO" id="GO:0016887">
    <property type="term" value="F:ATP hydrolysis activity"/>
    <property type="evidence" value="ECO:0007669"/>
    <property type="project" value="InterPro"/>
</dbReference>
<evidence type="ECO:0000256" key="3">
    <source>
        <dbReference type="ARBA" id="ARBA00022692"/>
    </source>
</evidence>
<dbReference type="AlphaFoldDB" id="A0A0N1I8B6"/>
<dbReference type="InterPro" id="IPR013525">
    <property type="entry name" value="ABC2_TM"/>
</dbReference>
<feature type="compositionally biased region" description="Polar residues" evidence="6">
    <location>
        <begin position="385"/>
        <end position="397"/>
    </location>
</feature>
<evidence type="ECO:0000313" key="10">
    <source>
        <dbReference type="Proteomes" id="UP000038009"/>
    </source>
</evidence>
<feature type="transmembrane region" description="Helical" evidence="7">
    <location>
        <begin position="763"/>
        <end position="784"/>
    </location>
</feature>
<reference evidence="9 10" key="1">
    <citation type="journal article" date="2015" name="PLoS Pathog.">
        <title>Leptomonas seymouri: Adaptations to the Dixenous Life Cycle Analyzed by Genome Sequencing, Transcriptome Profiling and Co-infection with Leishmania donovani.</title>
        <authorList>
            <person name="Kraeva N."/>
            <person name="Butenko A."/>
            <person name="Hlavacova J."/>
            <person name="Kostygov A."/>
            <person name="Myskova J."/>
            <person name="Grybchuk D."/>
            <person name="Lestinova T."/>
            <person name="Votypka J."/>
            <person name="Volf P."/>
            <person name="Opperdoes F."/>
            <person name="Flegontov P."/>
            <person name="Lukes J."/>
            <person name="Yurchenko V."/>
        </authorList>
    </citation>
    <scope>NUCLEOTIDE SEQUENCE [LARGE SCALE GENOMIC DNA]</scope>
    <source>
        <strain evidence="9 10">ATCC 30220</strain>
    </source>
</reference>
<dbReference type="PANTHER" id="PTHR48041">
    <property type="entry name" value="ABC TRANSPORTER G FAMILY MEMBER 28"/>
    <property type="match status" value="1"/>
</dbReference>
<feature type="compositionally biased region" description="Basic residues" evidence="6">
    <location>
        <begin position="864"/>
        <end position="875"/>
    </location>
</feature>
<name>A0A0N1I8B6_LEPSE</name>
<dbReference type="Pfam" id="PF00005">
    <property type="entry name" value="ABC_tran"/>
    <property type="match status" value="1"/>
</dbReference>
<dbReference type="Proteomes" id="UP000038009">
    <property type="component" value="Unassembled WGS sequence"/>
</dbReference>
<feature type="transmembrane region" description="Helical" evidence="7">
    <location>
        <begin position="796"/>
        <end position="816"/>
    </location>
</feature>
<feature type="region of interest" description="Disordered" evidence="6">
    <location>
        <begin position="1"/>
        <end position="94"/>
    </location>
</feature>
<keyword evidence="10" id="KW-1185">Reference proteome</keyword>
<feature type="transmembrane region" description="Helical" evidence="7">
    <location>
        <begin position="929"/>
        <end position="953"/>
    </location>
</feature>
<accession>A0A0N1I8B6</accession>
<evidence type="ECO:0000256" key="6">
    <source>
        <dbReference type="SAM" id="MobiDB-lite"/>
    </source>
</evidence>
<dbReference type="GO" id="GO:0016020">
    <property type="term" value="C:membrane"/>
    <property type="evidence" value="ECO:0007669"/>
    <property type="project" value="UniProtKB-SubCell"/>
</dbReference>
<evidence type="ECO:0000256" key="4">
    <source>
        <dbReference type="ARBA" id="ARBA00022989"/>
    </source>
</evidence>
<gene>
    <name evidence="9" type="ORF">ABL78_1844</name>
</gene>
<dbReference type="Pfam" id="PF01061">
    <property type="entry name" value="ABC2_membrane"/>
    <property type="match status" value="1"/>
</dbReference>
<protein>
    <recommendedName>
        <fullName evidence="8">ABC transporter domain-containing protein</fullName>
    </recommendedName>
</protein>
<dbReference type="InterPro" id="IPR003439">
    <property type="entry name" value="ABC_transporter-like_ATP-bd"/>
</dbReference>
<dbReference type="OrthoDB" id="66620at2759"/>
<proteinExistence type="predicted"/>
<sequence>MNSSIPTTKASAEKGDLPLQPPFAATPAPARRNRHHHHHCDASAFPGTNTNADNKESTATNFDTNGTALSPIGADTGHNSVVSGRSRTRRSRRSTAAKRIGAAFDLLGDGAQDGLTICCDGVSVRQGNCNIIDDVFCLFRGGRVTAVVNCCGTHSALALLAAVAGRVDCTAGNILVNGVPVSASSYQAQMSFVGERSALADVGGATGDLLAELTVRENLEYASALRVANSAQAYSVEEMLQQLLLEPHAHAPIRNCSLYVRRRVALGKQLLLNPSVLLLDGAMDDLATHEAQQFLTILLKLAAPSAADAQARLVMRDAMAAAAATSLLGEAGVSASTNASTPPTVSDRISLYTPRHSRLYPGDDRSSFVSSPSSSAVPLPLTSAQHNGNRSTSSSAGQLPGALLRNQTQRVIVLSVMQPRWALLQYVHDVVLLERSRCVFAGTVRDMLSVKLPRAVLRSPMTHAADGPAAARSGDDDDDVDHRLGRSPTPIGVSLLADDAPADSYDAVAASIQRTRLNEEFVHGLYRLATTTAVSTGGVVASVGLPTVGSFTSSFGASELWGSDPPSGSRHSPSASLMAVRVDDVYPTPLSQLYATQFGHTRAQVTAYMEVCAAGLLSLPEASHQAPSSFTQLYHLFRFGFVELRHNLLFSLIALVLMLAGAAALAALYGVQVGDRGIQNCAGILFFLVCCVVLQALLSLDTQRRDYASFYRYSRNGYYAAGTFLVYRAVTAALWRFGLMALVALVIFLLSNFGEPWREYRSVFELGVILAVLSYCCHFLIWFLCAWWPSNRVGRFLVYSFYTLNAVLGGLVLNLATLPPAVRGVSFASVMRLAYESSILTNFADKTFGCDKGNSSGSSSTAHTRSKGPHHSFSKSRHETSFTSKAAAAQATSGNAHAWKGSQGILQDVQCYTGADYIAYMGFESSRRWPNVCILTGLSGALLFASWIMMVLYRPRRRLKITG</sequence>
<keyword evidence="2" id="KW-0813">Transport</keyword>
<dbReference type="GO" id="GO:0005524">
    <property type="term" value="F:ATP binding"/>
    <property type="evidence" value="ECO:0007669"/>
    <property type="project" value="InterPro"/>
</dbReference>
<feature type="compositionally biased region" description="Low complexity" evidence="6">
    <location>
        <begin position="367"/>
        <end position="384"/>
    </location>
</feature>
<feature type="region of interest" description="Disordered" evidence="6">
    <location>
        <begin position="362"/>
        <end position="401"/>
    </location>
</feature>
<feature type="compositionally biased region" description="Polar residues" evidence="6">
    <location>
        <begin position="46"/>
        <end position="68"/>
    </location>
</feature>
<dbReference type="PROSITE" id="PS50893">
    <property type="entry name" value="ABC_TRANSPORTER_2"/>
    <property type="match status" value="1"/>
</dbReference>
<evidence type="ECO:0000256" key="5">
    <source>
        <dbReference type="ARBA" id="ARBA00023136"/>
    </source>
</evidence>
<dbReference type="PANTHER" id="PTHR48041:SF91">
    <property type="entry name" value="ABC TRANSPORTER G FAMILY MEMBER 28"/>
    <property type="match status" value="1"/>
</dbReference>
<organism evidence="9 10">
    <name type="scientific">Leptomonas seymouri</name>
    <dbReference type="NCBI Taxonomy" id="5684"/>
    <lineage>
        <taxon>Eukaryota</taxon>
        <taxon>Discoba</taxon>
        <taxon>Euglenozoa</taxon>
        <taxon>Kinetoplastea</taxon>
        <taxon>Metakinetoplastina</taxon>
        <taxon>Trypanosomatida</taxon>
        <taxon>Trypanosomatidae</taxon>
        <taxon>Leishmaniinae</taxon>
        <taxon>Leptomonas</taxon>
    </lineage>
</organism>
<dbReference type="OMA" id="VNCCGTH"/>
<evidence type="ECO:0000256" key="2">
    <source>
        <dbReference type="ARBA" id="ARBA00022448"/>
    </source>
</evidence>
<feature type="transmembrane region" description="Helical" evidence="7">
    <location>
        <begin position="677"/>
        <end position="698"/>
    </location>
</feature>
<evidence type="ECO:0000259" key="8">
    <source>
        <dbReference type="PROSITE" id="PS50893"/>
    </source>
</evidence>
<keyword evidence="4 7" id="KW-1133">Transmembrane helix</keyword>
<dbReference type="SUPFAM" id="SSF52540">
    <property type="entry name" value="P-loop containing nucleoside triphosphate hydrolases"/>
    <property type="match status" value="1"/>
</dbReference>
<feature type="transmembrane region" description="Helical" evidence="7">
    <location>
        <begin position="648"/>
        <end position="671"/>
    </location>
</feature>
<feature type="region of interest" description="Disordered" evidence="6">
    <location>
        <begin position="856"/>
        <end position="879"/>
    </location>
</feature>
<feature type="domain" description="ABC transporter" evidence="8">
    <location>
        <begin position="117"/>
        <end position="357"/>
    </location>
</feature>
<dbReference type="VEuPathDB" id="TriTrypDB:Lsey_0033_0090"/>
<keyword evidence="5 7" id="KW-0472">Membrane</keyword>
<dbReference type="InterPro" id="IPR027417">
    <property type="entry name" value="P-loop_NTPase"/>
</dbReference>
<comment type="caution">
    <text evidence="9">The sequence shown here is derived from an EMBL/GenBank/DDBJ whole genome shotgun (WGS) entry which is preliminary data.</text>
</comment>
<dbReference type="InterPro" id="IPR050352">
    <property type="entry name" value="ABCG_transporters"/>
</dbReference>
<feature type="region of interest" description="Disordered" evidence="6">
    <location>
        <begin position="462"/>
        <end position="487"/>
    </location>
</feature>
<comment type="subcellular location">
    <subcellularLocation>
        <location evidence="1">Membrane</location>
        <topology evidence="1">Multi-pass membrane protein</topology>
    </subcellularLocation>
</comment>